<keyword evidence="3" id="KW-1185">Reference proteome</keyword>
<protein>
    <recommendedName>
        <fullName evidence="4">YtxH domain-containing protein</fullName>
    </recommendedName>
</protein>
<name>A0ABQ4IXM6_9ACTN</name>
<gene>
    <name evidence="2" type="ORF">Vlu01_32980</name>
</gene>
<dbReference type="Proteomes" id="UP000643165">
    <property type="component" value="Unassembled WGS sequence"/>
</dbReference>
<dbReference type="EMBL" id="BOPB01000016">
    <property type="protein sequence ID" value="GIJ22674.1"/>
    <property type="molecule type" value="Genomic_DNA"/>
</dbReference>
<feature type="compositionally biased region" description="Low complexity" evidence="1">
    <location>
        <begin position="64"/>
        <end position="78"/>
    </location>
</feature>
<dbReference type="RefSeq" id="WP_204000144.1">
    <property type="nucleotide sequence ID" value="NZ_BOPB01000016.1"/>
</dbReference>
<proteinExistence type="predicted"/>
<accession>A0ABQ4IXM6</accession>
<organism evidence="2 3">
    <name type="scientific">Micromonospora lutea</name>
    <dbReference type="NCBI Taxonomy" id="419825"/>
    <lineage>
        <taxon>Bacteria</taxon>
        <taxon>Bacillati</taxon>
        <taxon>Actinomycetota</taxon>
        <taxon>Actinomycetes</taxon>
        <taxon>Micromonosporales</taxon>
        <taxon>Micromonosporaceae</taxon>
        <taxon>Micromonospora</taxon>
    </lineage>
</organism>
<sequence>MARRRTPNTRPALVLAFAVGTLAGAAGALTLRRRGRHGASFADEITAFADGTSPAGFDERLDRAAPTPVGAPVAVEQG</sequence>
<evidence type="ECO:0000256" key="1">
    <source>
        <dbReference type="SAM" id="MobiDB-lite"/>
    </source>
</evidence>
<comment type="caution">
    <text evidence="2">The sequence shown here is derived from an EMBL/GenBank/DDBJ whole genome shotgun (WGS) entry which is preliminary data.</text>
</comment>
<reference evidence="2 3" key="1">
    <citation type="submission" date="2021-01" db="EMBL/GenBank/DDBJ databases">
        <title>Whole genome shotgun sequence of Verrucosispora lutea NBRC 106530.</title>
        <authorList>
            <person name="Komaki H."/>
            <person name="Tamura T."/>
        </authorList>
    </citation>
    <scope>NUCLEOTIDE SEQUENCE [LARGE SCALE GENOMIC DNA]</scope>
    <source>
        <strain evidence="2 3">NBRC 106530</strain>
    </source>
</reference>
<evidence type="ECO:0000313" key="3">
    <source>
        <dbReference type="Proteomes" id="UP000643165"/>
    </source>
</evidence>
<evidence type="ECO:0000313" key="2">
    <source>
        <dbReference type="EMBL" id="GIJ22674.1"/>
    </source>
</evidence>
<evidence type="ECO:0008006" key="4">
    <source>
        <dbReference type="Google" id="ProtNLM"/>
    </source>
</evidence>
<feature type="region of interest" description="Disordered" evidence="1">
    <location>
        <begin position="59"/>
        <end position="78"/>
    </location>
</feature>